<dbReference type="ExpressionAtlas" id="F6GWH8">
    <property type="expression patterns" value="baseline"/>
</dbReference>
<dbReference type="Pfam" id="PF12796">
    <property type="entry name" value="Ank_2"/>
    <property type="match status" value="3"/>
</dbReference>
<reference evidence="11" key="1">
    <citation type="journal article" date="2007" name="Nature">
        <title>The grapevine genome sequence suggests ancestral hexaploidization in major angiosperm phyla.</title>
        <authorList>
            <consortium name="The French-Italian Public Consortium for Grapevine Genome Characterization."/>
            <person name="Jaillon O."/>
            <person name="Aury J.-M."/>
            <person name="Noel B."/>
            <person name="Policriti A."/>
            <person name="Clepet C."/>
            <person name="Casagrande A."/>
            <person name="Choisne N."/>
            <person name="Aubourg S."/>
            <person name="Vitulo N."/>
            <person name="Jubin C."/>
            <person name="Vezzi A."/>
            <person name="Legeai F."/>
            <person name="Hugueney P."/>
            <person name="Dasilva C."/>
            <person name="Horner D."/>
            <person name="Mica E."/>
            <person name="Jublot D."/>
            <person name="Poulain J."/>
            <person name="Bruyere C."/>
            <person name="Billault A."/>
            <person name="Segurens B."/>
            <person name="Gouyvenoux M."/>
            <person name="Ugarte E."/>
            <person name="Cattonaro F."/>
            <person name="Anthouard V."/>
            <person name="Vico V."/>
            <person name="Del Fabbro C."/>
            <person name="Alaux M."/>
            <person name="Di Gaspero G."/>
            <person name="Dumas V."/>
            <person name="Felice N."/>
            <person name="Paillard S."/>
            <person name="Juman I."/>
            <person name="Moroldo M."/>
            <person name="Scalabrin S."/>
            <person name="Canaguier A."/>
            <person name="Le Clainche I."/>
            <person name="Malacrida G."/>
            <person name="Durand E."/>
            <person name="Pesole G."/>
            <person name="Laucou V."/>
            <person name="Chatelet P."/>
            <person name="Merdinoglu D."/>
            <person name="Delledonne M."/>
            <person name="Pezzotti M."/>
            <person name="Lecharny A."/>
            <person name="Scarpelli C."/>
            <person name="Artiguenave F."/>
            <person name="Pe M.E."/>
            <person name="Valle G."/>
            <person name="Morgante M."/>
            <person name="Caboche M."/>
            <person name="Adam-Blondon A.-F."/>
            <person name="Weissenbach J."/>
            <person name="Quetier F."/>
            <person name="Wincker P."/>
        </authorList>
    </citation>
    <scope>NUCLEOTIDE SEQUENCE [LARGE SCALE GENOMIC DNA]</scope>
    <source>
        <strain evidence="11">cv. Pinot noir / PN40024</strain>
    </source>
</reference>
<keyword evidence="5 7" id="KW-0040">ANK repeat</keyword>
<evidence type="ECO:0000256" key="5">
    <source>
        <dbReference type="ARBA" id="ARBA00023043"/>
    </source>
</evidence>
<dbReference type="SMR" id="F6GWH8"/>
<evidence type="ECO:0000256" key="1">
    <source>
        <dbReference type="ARBA" id="ARBA00004141"/>
    </source>
</evidence>
<evidence type="ECO:0000256" key="2">
    <source>
        <dbReference type="ARBA" id="ARBA00022692"/>
    </source>
</evidence>
<evidence type="ECO:0000256" key="3">
    <source>
        <dbReference type="ARBA" id="ARBA00022737"/>
    </source>
</evidence>
<feature type="repeat" description="ANK" evidence="7">
    <location>
        <begin position="288"/>
        <end position="320"/>
    </location>
</feature>
<organism evidence="10 11">
    <name type="scientific">Vitis vinifera</name>
    <name type="common">Grape</name>
    <dbReference type="NCBI Taxonomy" id="29760"/>
    <lineage>
        <taxon>Eukaryota</taxon>
        <taxon>Viridiplantae</taxon>
        <taxon>Streptophyta</taxon>
        <taxon>Embryophyta</taxon>
        <taxon>Tracheophyta</taxon>
        <taxon>Spermatophyta</taxon>
        <taxon>Magnoliopsida</taxon>
        <taxon>eudicotyledons</taxon>
        <taxon>Gunneridae</taxon>
        <taxon>Pentapetalae</taxon>
        <taxon>rosids</taxon>
        <taxon>Vitales</taxon>
        <taxon>Vitaceae</taxon>
        <taxon>Viteae</taxon>
        <taxon>Vitis</taxon>
    </lineage>
</organism>
<feature type="domain" description="PGG" evidence="9">
    <location>
        <begin position="604"/>
        <end position="711"/>
    </location>
</feature>
<evidence type="ECO:0000256" key="8">
    <source>
        <dbReference type="SAM" id="Phobius"/>
    </source>
</evidence>
<feature type="repeat" description="ANK" evidence="7">
    <location>
        <begin position="243"/>
        <end position="271"/>
    </location>
</feature>
<sequence>MPETRSVFRKKVTKRRERKKERKEYISQLQKQGETHLIVSALITTVTFAAGFTLPGGYKEDDGKAILSKKAAFRAFVVTDTIAMMRTLFISEDLWELVDKGYAEEEIPRDAMRDVRKNDAKALFFIQQAITDSIFPQISKATKSKEAWDTLQTKYQSTSLVAAQDGDGSQTDIPVMDDSVYKAAAKGDIEVLKKIPESQFHAQLTPKHNTILHIASEFGQTECVKWILTLPACSSLLQCPNLNGDTVLHLAAREGHLKVVEALLEPTLDIETGVGEDKEMLIGMTNKGKNTALHEAVRFNHSDVVESLIEKDPRFNYRANDSGTTPLYMAAERGLTGLVVLIIDKSSTSPSYHGLMGRTALHAAVLCNNEAMTNKILEWKPDLTKEVDKNGWSPLHYAAERGCDLKIVELLLSKSEKSVAYLRSKDGKKTALHIASFHHHTKIVEEILSHSPGCREQVDDKGNNIFHFAMMKKGDRYDDFKPSNYFDNKWLGSRGPVNGPGGFVNGPRGLVNEKNAQGNTPIHLLSLNQISDSWFVWNEKVDKKAYNNEDLTGYDIILRADISEKKENIQVAFEYVMTESRSSVTEKETKRRERKKERKEYISQLQKQGETHLIVSALITTVTFAAGFTLPGGYKEDDGQAILSKKAAFRAFVVTDTIAMVSSLCAVLLHFFMTMRQRGEYLEKHLLWAFSLTMVGMGAMAIAFATGSYAVLPHSSGLSFLTCIICSCFFLSIAVEYCLFWRGTISEFTIKIIHKILLASERKENADA</sequence>
<evidence type="ECO:0000256" key="7">
    <source>
        <dbReference type="PROSITE-ProRule" id="PRU00023"/>
    </source>
</evidence>
<feature type="transmembrane region" description="Helical" evidence="8">
    <location>
        <begin position="686"/>
        <end position="712"/>
    </location>
</feature>
<dbReference type="EMBL" id="FN594958">
    <property type="protein sequence ID" value="CCB44262.1"/>
    <property type="molecule type" value="Genomic_DNA"/>
</dbReference>
<dbReference type="PaxDb" id="29760-VIT_05s0029g01430.t01"/>
<evidence type="ECO:0000256" key="6">
    <source>
        <dbReference type="ARBA" id="ARBA00023136"/>
    </source>
</evidence>
<dbReference type="PANTHER" id="PTHR24186:SF53">
    <property type="entry name" value="PGG DOMAIN-CONTAINING PROTEIN"/>
    <property type="match status" value="1"/>
</dbReference>
<keyword evidence="3" id="KW-0677">Repeat</keyword>
<dbReference type="OrthoDB" id="1847170at2759"/>
<comment type="subcellular location">
    <subcellularLocation>
        <location evidence="1">Membrane</location>
        <topology evidence="1">Multi-pass membrane protein</topology>
    </subcellularLocation>
</comment>
<dbReference type="SMART" id="SM00248">
    <property type="entry name" value="ANK"/>
    <property type="match status" value="7"/>
</dbReference>
<feature type="domain" description="PGG" evidence="9">
    <location>
        <begin position="28"/>
        <end position="88"/>
    </location>
</feature>
<evidence type="ECO:0000313" key="10">
    <source>
        <dbReference type="EMBL" id="CCB44262.1"/>
    </source>
</evidence>
<evidence type="ECO:0000256" key="4">
    <source>
        <dbReference type="ARBA" id="ARBA00022989"/>
    </source>
</evidence>
<name>F6GWH8_VITVI</name>
<dbReference type="AlphaFoldDB" id="F6GWH8"/>
<feature type="transmembrane region" description="Helical" evidence="8">
    <location>
        <begin position="651"/>
        <end position="674"/>
    </location>
</feature>
<dbReference type="InterPro" id="IPR002110">
    <property type="entry name" value="Ankyrin_rpt"/>
</dbReference>
<dbReference type="InterPro" id="IPR036770">
    <property type="entry name" value="Ankyrin_rpt-contain_sf"/>
</dbReference>
<evidence type="ECO:0000259" key="9">
    <source>
        <dbReference type="Pfam" id="PF13962"/>
    </source>
</evidence>
<dbReference type="PROSITE" id="PS50297">
    <property type="entry name" value="ANK_REP_REGION"/>
    <property type="match status" value="2"/>
</dbReference>
<evidence type="ECO:0000313" key="11">
    <source>
        <dbReference type="Proteomes" id="UP000009183"/>
    </source>
</evidence>
<dbReference type="InParanoid" id="F6GWH8"/>
<dbReference type="eggNOG" id="KOG0017">
    <property type="taxonomic scope" value="Eukaryota"/>
</dbReference>
<protein>
    <recommendedName>
        <fullName evidence="9">PGG domain-containing protein</fullName>
    </recommendedName>
</protein>
<feature type="repeat" description="ANK" evidence="7">
    <location>
        <begin position="390"/>
        <end position="415"/>
    </location>
</feature>
<keyword evidence="6 8" id="KW-0472">Membrane</keyword>
<dbReference type="Proteomes" id="UP000009183">
    <property type="component" value="Chromosome 5"/>
</dbReference>
<dbReference type="HOGENOM" id="CLU_000134_36_4_1"/>
<keyword evidence="11" id="KW-1185">Reference proteome</keyword>
<keyword evidence="4 8" id="KW-1133">Transmembrane helix</keyword>
<dbReference type="eggNOG" id="KOG0504">
    <property type="taxonomic scope" value="Eukaryota"/>
</dbReference>
<gene>
    <name evidence="10" type="ordered locus">VIT_05s0029g01430</name>
</gene>
<proteinExistence type="predicted"/>
<dbReference type="InterPro" id="IPR026961">
    <property type="entry name" value="PGG_dom"/>
</dbReference>
<dbReference type="SUPFAM" id="SSF48403">
    <property type="entry name" value="Ankyrin repeat"/>
    <property type="match status" value="2"/>
</dbReference>
<dbReference type="STRING" id="29760.F6GWH8"/>
<dbReference type="PROSITE" id="PS50088">
    <property type="entry name" value="ANK_REPEAT"/>
    <property type="match status" value="3"/>
</dbReference>
<dbReference type="Gene3D" id="1.25.40.20">
    <property type="entry name" value="Ankyrin repeat-containing domain"/>
    <property type="match status" value="1"/>
</dbReference>
<accession>F6GWH8</accession>
<keyword evidence="2 8" id="KW-0812">Transmembrane</keyword>
<dbReference type="Pfam" id="PF13962">
    <property type="entry name" value="PGG"/>
    <property type="match status" value="2"/>
</dbReference>
<dbReference type="PANTHER" id="PTHR24186">
    <property type="entry name" value="PROTEIN PHOSPHATASE 1 REGULATORY SUBUNIT"/>
    <property type="match status" value="1"/>
</dbReference>
<dbReference type="GO" id="GO:0016020">
    <property type="term" value="C:membrane"/>
    <property type="evidence" value="ECO:0000318"/>
    <property type="project" value="GO_Central"/>
</dbReference>
<feature type="transmembrane region" description="Helical" evidence="8">
    <location>
        <begin position="718"/>
        <end position="741"/>
    </location>
</feature>